<evidence type="ECO:0000313" key="1">
    <source>
        <dbReference type="EMBL" id="KAK9931901.1"/>
    </source>
</evidence>
<protein>
    <submittedName>
        <fullName evidence="1">Uncharacterized protein</fullName>
    </submittedName>
</protein>
<evidence type="ECO:0000313" key="2">
    <source>
        <dbReference type="Proteomes" id="UP001457282"/>
    </source>
</evidence>
<dbReference type="Proteomes" id="UP001457282">
    <property type="component" value="Unassembled WGS sequence"/>
</dbReference>
<sequence length="88" mass="9287">MIYPVPSAPVLISSFSAALPHSGVFNSRLPSCRRHVLSSLSRAHSVHQAATPIQANSRASTPCRHPNFTIDLAAAASLFVSGSPSQIH</sequence>
<name>A0AAW1X713_RUBAR</name>
<dbReference type="AlphaFoldDB" id="A0AAW1X713"/>
<reference evidence="1 2" key="1">
    <citation type="journal article" date="2023" name="G3 (Bethesda)">
        <title>A chromosome-length genome assembly and annotation of blackberry (Rubus argutus, cv. 'Hillquist').</title>
        <authorList>
            <person name="Bruna T."/>
            <person name="Aryal R."/>
            <person name="Dudchenko O."/>
            <person name="Sargent D.J."/>
            <person name="Mead D."/>
            <person name="Buti M."/>
            <person name="Cavallini A."/>
            <person name="Hytonen T."/>
            <person name="Andres J."/>
            <person name="Pham M."/>
            <person name="Weisz D."/>
            <person name="Mascagni F."/>
            <person name="Usai G."/>
            <person name="Natali L."/>
            <person name="Bassil N."/>
            <person name="Fernandez G.E."/>
            <person name="Lomsadze A."/>
            <person name="Armour M."/>
            <person name="Olukolu B."/>
            <person name="Poorten T."/>
            <person name="Britton C."/>
            <person name="Davik J."/>
            <person name="Ashrafi H."/>
            <person name="Aiden E.L."/>
            <person name="Borodovsky M."/>
            <person name="Worthington M."/>
        </authorList>
    </citation>
    <scope>NUCLEOTIDE SEQUENCE [LARGE SCALE GENOMIC DNA]</scope>
    <source>
        <strain evidence="1">PI 553951</strain>
    </source>
</reference>
<comment type="caution">
    <text evidence="1">The sequence shown here is derived from an EMBL/GenBank/DDBJ whole genome shotgun (WGS) entry which is preliminary data.</text>
</comment>
<accession>A0AAW1X713</accession>
<keyword evidence="2" id="KW-1185">Reference proteome</keyword>
<organism evidence="1 2">
    <name type="scientific">Rubus argutus</name>
    <name type="common">Southern blackberry</name>
    <dbReference type="NCBI Taxonomy" id="59490"/>
    <lineage>
        <taxon>Eukaryota</taxon>
        <taxon>Viridiplantae</taxon>
        <taxon>Streptophyta</taxon>
        <taxon>Embryophyta</taxon>
        <taxon>Tracheophyta</taxon>
        <taxon>Spermatophyta</taxon>
        <taxon>Magnoliopsida</taxon>
        <taxon>eudicotyledons</taxon>
        <taxon>Gunneridae</taxon>
        <taxon>Pentapetalae</taxon>
        <taxon>rosids</taxon>
        <taxon>fabids</taxon>
        <taxon>Rosales</taxon>
        <taxon>Rosaceae</taxon>
        <taxon>Rosoideae</taxon>
        <taxon>Rosoideae incertae sedis</taxon>
        <taxon>Rubus</taxon>
    </lineage>
</organism>
<dbReference type="EMBL" id="JBEDUW010000004">
    <property type="protein sequence ID" value="KAK9931901.1"/>
    <property type="molecule type" value="Genomic_DNA"/>
</dbReference>
<gene>
    <name evidence="1" type="ORF">M0R45_019155</name>
</gene>
<proteinExistence type="predicted"/>